<evidence type="ECO:0000256" key="2">
    <source>
        <dbReference type="ARBA" id="ARBA00023015"/>
    </source>
</evidence>
<gene>
    <name evidence="5" type="ORF">Q2T52_05240</name>
</gene>
<name>A0ABT8STZ7_9HYPH</name>
<dbReference type="Pfam" id="PF05443">
    <property type="entry name" value="ROS_MUCR"/>
    <property type="match status" value="1"/>
</dbReference>
<evidence type="ECO:0000256" key="1">
    <source>
        <dbReference type="ARBA" id="ARBA00007031"/>
    </source>
</evidence>
<evidence type="ECO:0000313" key="5">
    <source>
        <dbReference type="EMBL" id="MDO1581496.1"/>
    </source>
</evidence>
<keyword evidence="2" id="KW-0805">Transcription regulation</keyword>
<dbReference type="InterPro" id="IPR041920">
    <property type="entry name" value="ROS/MUCR_sf"/>
</dbReference>
<proteinExistence type="inferred from homology"/>
<organism evidence="5 6">
    <name type="scientific">Rhizobium oryzicola</name>
    <dbReference type="NCBI Taxonomy" id="1232668"/>
    <lineage>
        <taxon>Bacteria</taxon>
        <taxon>Pseudomonadati</taxon>
        <taxon>Pseudomonadota</taxon>
        <taxon>Alphaproteobacteria</taxon>
        <taxon>Hyphomicrobiales</taxon>
        <taxon>Rhizobiaceae</taxon>
        <taxon>Rhizobium/Agrobacterium group</taxon>
        <taxon>Rhizobium</taxon>
    </lineage>
</organism>
<protein>
    <submittedName>
        <fullName evidence="5">MucR family transcriptional regulator</fullName>
    </submittedName>
</protein>
<comment type="caution">
    <text evidence="5">The sequence shown here is derived from an EMBL/GenBank/DDBJ whole genome shotgun (WGS) entry which is preliminary data.</text>
</comment>
<dbReference type="InterPro" id="IPR008807">
    <property type="entry name" value="ROS_MUCR"/>
</dbReference>
<sequence>MTETVSGKSPDLLVELTADIVAAYVSNHVVPVGDLSNLISDVHAALSNTTAPAPAVAQVEKPKPPVPIRKSIEDDYLICLEDGMKFKSLKRHLMTHYNMTPEEYREKWGLPADYPMVAPAYAEARSRLAKEMGLGQRRKRAAK</sequence>
<keyword evidence="6" id="KW-1185">Reference proteome</keyword>
<dbReference type="Gene3D" id="1.10.10.1550">
    <property type="entry name" value="ROS/MUCR transcriptional regulator protein"/>
    <property type="match status" value="1"/>
</dbReference>
<evidence type="ECO:0000313" key="6">
    <source>
        <dbReference type="Proteomes" id="UP001169006"/>
    </source>
</evidence>
<keyword evidence="4" id="KW-0804">Transcription</keyword>
<accession>A0ABT8STZ7</accession>
<reference evidence="5" key="2">
    <citation type="submission" date="2023-07" db="EMBL/GenBank/DDBJ databases">
        <authorList>
            <person name="Sun H."/>
        </authorList>
    </citation>
    <scope>NUCLEOTIDE SEQUENCE</scope>
    <source>
        <strain evidence="5">05753</strain>
    </source>
</reference>
<dbReference type="EMBL" id="JAUKWQ010000001">
    <property type="protein sequence ID" value="MDO1581496.1"/>
    <property type="molecule type" value="Genomic_DNA"/>
</dbReference>
<dbReference type="Proteomes" id="UP001169006">
    <property type="component" value="Unassembled WGS sequence"/>
</dbReference>
<evidence type="ECO:0000256" key="3">
    <source>
        <dbReference type="ARBA" id="ARBA00023125"/>
    </source>
</evidence>
<dbReference type="RefSeq" id="WP_302075599.1">
    <property type="nucleotide sequence ID" value="NZ_JAUKWQ010000001.1"/>
</dbReference>
<comment type="similarity">
    <text evidence="1">Belongs to the ros/MucR family.</text>
</comment>
<reference evidence="5" key="1">
    <citation type="journal article" date="2015" name="Int. J. Syst. Evol. Microbiol.">
        <title>Rhizobium oryzicola sp. nov., potential plant-growth-promoting endophytic bacteria isolated from rice roots.</title>
        <authorList>
            <person name="Zhang X.X."/>
            <person name="Gao J.S."/>
            <person name="Cao Y.H."/>
            <person name="Sheirdil R.A."/>
            <person name="Wang X.C."/>
            <person name="Zhang L."/>
        </authorList>
    </citation>
    <scope>NUCLEOTIDE SEQUENCE</scope>
    <source>
        <strain evidence="5">05753</strain>
    </source>
</reference>
<keyword evidence="3" id="KW-0238">DNA-binding</keyword>
<evidence type="ECO:0000256" key="4">
    <source>
        <dbReference type="ARBA" id="ARBA00023163"/>
    </source>
</evidence>